<organism evidence="5 6">
    <name type="scientific">Elaeis guineensis var. tenera</name>
    <name type="common">Oil palm</name>
    <dbReference type="NCBI Taxonomy" id="51953"/>
    <lineage>
        <taxon>Eukaryota</taxon>
        <taxon>Viridiplantae</taxon>
        <taxon>Streptophyta</taxon>
        <taxon>Embryophyta</taxon>
        <taxon>Tracheophyta</taxon>
        <taxon>Spermatophyta</taxon>
        <taxon>Magnoliopsida</taxon>
        <taxon>Liliopsida</taxon>
        <taxon>Arecaceae</taxon>
        <taxon>Arecoideae</taxon>
        <taxon>Cocoseae</taxon>
        <taxon>Elaeidinae</taxon>
        <taxon>Elaeis</taxon>
    </lineage>
</organism>
<accession>A0A6I9QE61</accession>
<dbReference type="InterPro" id="IPR031107">
    <property type="entry name" value="Small_HSP"/>
</dbReference>
<dbReference type="Gene3D" id="2.60.40.790">
    <property type="match status" value="1"/>
</dbReference>
<keyword evidence="1 6" id="KW-0346">Stress response</keyword>
<dbReference type="SUPFAM" id="SSF49764">
    <property type="entry name" value="HSP20-like chaperones"/>
    <property type="match status" value="1"/>
</dbReference>
<dbReference type="OrthoDB" id="5511210at2759"/>
<sequence>MSLIPRDSGFGSSIFDSFPLDGLDPFDRFGFLFDSLLSLPGETSGFATARIDWRETAKDHVIKADLPGLKMEEVKIEVGDDNVLQISGERSREQGERTDTWHRAERSGKFLRRFRLPNAKMDQITAAMEDGVLTVTVPKEEVNKPAVRSIEIAG</sequence>
<dbReference type="InterPro" id="IPR008978">
    <property type="entry name" value="HSP20-like_chaperone"/>
</dbReference>
<keyword evidence="5" id="KW-1185">Reference proteome</keyword>
<dbReference type="GeneID" id="105033911"/>
<comment type="similarity">
    <text evidence="2 3">Belongs to the small heat shock protein (HSP20) family.</text>
</comment>
<evidence type="ECO:0000259" key="4">
    <source>
        <dbReference type="PROSITE" id="PS01031"/>
    </source>
</evidence>
<proteinExistence type="inferred from homology"/>
<dbReference type="InParanoid" id="A0A6I9QE61"/>
<evidence type="ECO:0000256" key="2">
    <source>
        <dbReference type="PROSITE-ProRule" id="PRU00285"/>
    </source>
</evidence>
<reference evidence="6" key="1">
    <citation type="submission" date="2025-08" db="UniProtKB">
        <authorList>
            <consortium name="RefSeq"/>
        </authorList>
    </citation>
    <scope>IDENTIFICATION</scope>
</reference>
<dbReference type="PANTHER" id="PTHR11527">
    <property type="entry name" value="HEAT-SHOCK PROTEIN 20 FAMILY MEMBER"/>
    <property type="match status" value="1"/>
</dbReference>
<dbReference type="FunFam" id="2.60.40.790:FF:000009">
    <property type="entry name" value="17.6 kDa class I heat shock protein-like"/>
    <property type="match status" value="1"/>
</dbReference>
<dbReference type="Proteomes" id="UP000504607">
    <property type="component" value="Unplaced"/>
</dbReference>
<gene>
    <name evidence="6" type="primary">LOC105033911</name>
</gene>
<dbReference type="RefSeq" id="XP_010907189.1">
    <property type="nucleotide sequence ID" value="XM_010908887.3"/>
</dbReference>
<dbReference type="KEGG" id="egu:105033911"/>
<dbReference type="AlphaFoldDB" id="A0A6I9QE61"/>
<dbReference type="PROSITE" id="PS01031">
    <property type="entry name" value="SHSP"/>
    <property type="match status" value="1"/>
</dbReference>
<evidence type="ECO:0000313" key="5">
    <source>
        <dbReference type="Proteomes" id="UP000504607"/>
    </source>
</evidence>
<dbReference type="CDD" id="cd06472">
    <property type="entry name" value="ACD_ScHsp26_like"/>
    <property type="match status" value="1"/>
</dbReference>
<protein>
    <submittedName>
        <fullName evidence="6">17.6 kDa class I heat shock protein</fullName>
    </submittedName>
</protein>
<evidence type="ECO:0000256" key="3">
    <source>
        <dbReference type="RuleBase" id="RU003616"/>
    </source>
</evidence>
<evidence type="ECO:0000256" key="1">
    <source>
        <dbReference type="ARBA" id="ARBA00023016"/>
    </source>
</evidence>
<feature type="domain" description="SHSP" evidence="4">
    <location>
        <begin position="42"/>
        <end position="154"/>
    </location>
</feature>
<evidence type="ECO:0000313" key="6">
    <source>
        <dbReference type="RefSeq" id="XP_010907189.1"/>
    </source>
</evidence>
<dbReference type="InterPro" id="IPR002068">
    <property type="entry name" value="A-crystallin/Hsp20_dom"/>
</dbReference>
<name>A0A6I9QE61_ELAGV</name>
<dbReference type="Pfam" id="PF00011">
    <property type="entry name" value="HSP20"/>
    <property type="match status" value="1"/>
</dbReference>